<evidence type="ECO:0000256" key="5">
    <source>
        <dbReference type="SAM" id="Phobius"/>
    </source>
</evidence>
<dbReference type="InterPro" id="IPR000719">
    <property type="entry name" value="Prot_kinase_dom"/>
</dbReference>
<reference evidence="7 8" key="1">
    <citation type="submission" date="2019-08" db="EMBL/GenBank/DDBJ databases">
        <authorList>
            <person name="Liang Q."/>
        </authorList>
    </citation>
    <scope>NUCLEOTIDE SEQUENCE [LARGE SCALE GENOMIC DNA]</scope>
    <source>
        <strain evidence="7 8">V1718</strain>
    </source>
</reference>
<dbReference type="Pfam" id="PF00069">
    <property type="entry name" value="Pkinase"/>
    <property type="match status" value="1"/>
</dbReference>
<dbReference type="InterPro" id="IPR008266">
    <property type="entry name" value="Tyr_kinase_AS"/>
</dbReference>
<dbReference type="GO" id="GO:0004674">
    <property type="term" value="F:protein serine/threonine kinase activity"/>
    <property type="evidence" value="ECO:0007669"/>
    <property type="project" value="UniProtKB-KW"/>
</dbReference>
<dbReference type="InterPro" id="IPR011009">
    <property type="entry name" value="Kinase-like_dom_sf"/>
</dbReference>
<feature type="transmembrane region" description="Helical" evidence="5">
    <location>
        <begin position="353"/>
        <end position="377"/>
    </location>
</feature>
<dbReference type="PROSITE" id="PS00109">
    <property type="entry name" value="PROTEIN_KINASE_TYR"/>
    <property type="match status" value="1"/>
</dbReference>
<keyword evidence="8" id="KW-1185">Reference proteome</keyword>
<sequence>MTQEFGKYTILRHLADGGMATIWVAEQNGPEGFARYIAIKRLLPEFSKENALREMFLDEARLASLLSHPHIGQIYELGEARGEHYIAMEFIDGLSLEEIINGYETNGPIPIDLAARVIASILDALEYAHRATDRDGAPLNIVHRDVTPSNILVSNDGIAKLVDFGVAKAAKHRSATQSGAVKGKYAYMSPEQIEGQTVGPQSDVFSLGITFFELLTGVKPFGKELPAVSAILRNPTPDPREFRPDIPESYARVIQKALEKQTENRYQSARSMLLDIETTLRQRNAYITPLEISVYVRTLRGLEIDVDASHEVDAGLFSADRSGETMISAYALETMTAPPPKKPEGLTQLPFKYLAFMVPGSILGLAAMVLIAVLSAGSKTTSSQIPRGASFILSEEAIVQADAVPTALFKKDGNWVVIDSQPEAKLYHVGVFIGTTPVYTRLTPGFYKVELEQGEVRKRATVEVKDAPLTREVLVLQDLDDAPKKSNRKKR</sequence>
<gene>
    <name evidence="7" type="ORF">FRD01_17870</name>
</gene>
<evidence type="ECO:0000256" key="4">
    <source>
        <dbReference type="ARBA" id="ARBA00022840"/>
    </source>
</evidence>
<dbReference type="PANTHER" id="PTHR43289:SF6">
    <property type="entry name" value="SERINE_THREONINE-PROTEIN KINASE NEKL-3"/>
    <property type="match status" value="1"/>
</dbReference>
<evidence type="ECO:0000256" key="3">
    <source>
        <dbReference type="ARBA" id="ARBA00022777"/>
    </source>
</evidence>
<protein>
    <submittedName>
        <fullName evidence="7">Serine/threonine protein kinase</fullName>
    </submittedName>
</protein>
<dbReference type="EMBL" id="CP042467">
    <property type="protein sequence ID" value="QED29072.1"/>
    <property type="molecule type" value="Genomic_DNA"/>
</dbReference>
<keyword evidence="4" id="KW-0067">ATP-binding</keyword>
<dbReference type="Proteomes" id="UP000321595">
    <property type="component" value="Chromosome"/>
</dbReference>
<dbReference type="GO" id="GO:0005524">
    <property type="term" value="F:ATP binding"/>
    <property type="evidence" value="ECO:0007669"/>
    <property type="project" value="UniProtKB-KW"/>
</dbReference>
<dbReference type="AlphaFoldDB" id="A0A5B8XT42"/>
<dbReference type="RefSeq" id="WP_146962061.1">
    <property type="nucleotide sequence ID" value="NZ_CP042467.1"/>
</dbReference>
<keyword evidence="5" id="KW-1133">Transmembrane helix</keyword>
<evidence type="ECO:0000259" key="6">
    <source>
        <dbReference type="PROSITE" id="PS50011"/>
    </source>
</evidence>
<dbReference type="CDD" id="cd14014">
    <property type="entry name" value="STKc_PknB_like"/>
    <property type="match status" value="1"/>
</dbReference>
<keyword evidence="5" id="KW-0812">Transmembrane</keyword>
<evidence type="ECO:0000256" key="2">
    <source>
        <dbReference type="ARBA" id="ARBA00022741"/>
    </source>
</evidence>
<evidence type="ECO:0000313" key="7">
    <source>
        <dbReference type="EMBL" id="QED29072.1"/>
    </source>
</evidence>
<keyword evidence="5" id="KW-0472">Membrane</keyword>
<evidence type="ECO:0000256" key="1">
    <source>
        <dbReference type="ARBA" id="ARBA00022679"/>
    </source>
</evidence>
<dbReference type="Gene3D" id="3.30.200.20">
    <property type="entry name" value="Phosphorylase Kinase, domain 1"/>
    <property type="match status" value="1"/>
</dbReference>
<keyword evidence="1" id="KW-0808">Transferase</keyword>
<keyword evidence="7" id="KW-0723">Serine/threonine-protein kinase</keyword>
<feature type="domain" description="Protein kinase" evidence="6">
    <location>
        <begin position="8"/>
        <end position="280"/>
    </location>
</feature>
<dbReference type="SUPFAM" id="SSF56112">
    <property type="entry name" value="Protein kinase-like (PK-like)"/>
    <property type="match status" value="1"/>
</dbReference>
<dbReference type="PROSITE" id="PS50011">
    <property type="entry name" value="PROTEIN_KINASE_DOM"/>
    <property type="match status" value="1"/>
</dbReference>
<dbReference type="PANTHER" id="PTHR43289">
    <property type="entry name" value="MITOGEN-ACTIVATED PROTEIN KINASE KINASE KINASE 20-RELATED"/>
    <property type="match status" value="1"/>
</dbReference>
<proteinExistence type="predicted"/>
<name>A0A5B8XT42_9DELT</name>
<dbReference type="Gene3D" id="1.10.510.10">
    <property type="entry name" value="Transferase(Phosphotransferase) domain 1"/>
    <property type="match status" value="1"/>
</dbReference>
<organism evidence="7 8">
    <name type="scientific">Microvenator marinus</name>
    <dbReference type="NCBI Taxonomy" id="2600177"/>
    <lineage>
        <taxon>Bacteria</taxon>
        <taxon>Deltaproteobacteria</taxon>
        <taxon>Bradymonadales</taxon>
        <taxon>Microvenatoraceae</taxon>
        <taxon>Microvenator</taxon>
    </lineage>
</organism>
<evidence type="ECO:0000313" key="8">
    <source>
        <dbReference type="Proteomes" id="UP000321595"/>
    </source>
</evidence>
<keyword evidence="3 7" id="KW-0418">Kinase</keyword>
<accession>A0A5B8XT42</accession>
<dbReference type="OrthoDB" id="9801841at2"/>
<dbReference type="KEGG" id="bbae:FRD01_17870"/>
<keyword evidence="2" id="KW-0547">Nucleotide-binding</keyword>